<organism evidence="1 2">
    <name type="scientific">Neolewinella xylanilytica</name>
    <dbReference type="NCBI Taxonomy" id="1514080"/>
    <lineage>
        <taxon>Bacteria</taxon>
        <taxon>Pseudomonadati</taxon>
        <taxon>Bacteroidota</taxon>
        <taxon>Saprospiria</taxon>
        <taxon>Saprospirales</taxon>
        <taxon>Lewinellaceae</taxon>
        <taxon>Neolewinella</taxon>
    </lineage>
</organism>
<dbReference type="AlphaFoldDB" id="A0A2S6I4Z2"/>
<gene>
    <name evidence="1" type="ORF">CLV84_3137</name>
</gene>
<proteinExistence type="predicted"/>
<name>A0A2S6I4Z2_9BACT</name>
<keyword evidence="2" id="KW-1185">Reference proteome</keyword>
<dbReference type="Proteomes" id="UP000237662">
    <property type="component" value="Unassembled WGS sequence"/>
</dbReference>
<evidence type="ECO:0000313" key="2">
    <source>
        <dbReference type="Proteomes" id="UP000237662"/>
    </source>
</evidence>
<evidence type="ECO:0000313" key="1">
    <source>
        <dbReference type="EMBL" id="PPK86215.1"/>
    </source>
</evidence>
<accession>A0A2S6I4Z2</accession>
<protein>
    <submittedName>
        <fullName evidence="1">Uncharacterized protein</fullName>
    </submittedName>
</protein>
<dbReference type="EMBL" id="PTJC01000006">
    <property type="protein sequence ID" value="PPK86215.1"/>
    <property type="molecule type" value="Genomic_DNA"/>
</dbReference>
<reference evidence="1 2" key="1">
    <citation type="submission" date="2018-02" db="EMBL/GenBank/DDBJ databases">
        <title>Genomic Encyclopedia of Archaeal and Bacterial Type Strains, Phase II (KMG-II): from individual species to whole genera.</title>
        <authorList>
            <person name="Goeker M."/>
        </authorList>
    </citation>
    <scope>NUCLEOTIDE SEQUENCE [LARGE SCALE GENOMIC DNA]</scope>
    <source>
        <strain evidence="1 2">DSM 29526</strain>
    </source>
</reference>
<sequence>MVLGESFPSPGLLESKAVIARIDLGNPSVVKSGPPVFTAVPNPTGAYVNVASPGSTFINAHPLYL</sequence>
<comment type="caution">
    <text evidence="1">The sequence shown here is derived from an EMBL/GenBank/DDBJ whole genome shotgun (WGS) entry which is preliminary data.</text>
</comment>